<feature type="transmembrane region" description="Helical" evidence="1">
    <location>
        <begin position="32"/>
        <end position="53"/>
    </location>
</feature>
<dbReference type="Pfam" id="PF07811">
    <property type="entry name" value="TadE"/>
    <property type="match status" value="1"/>
</dbReference>
<dbReference type="OrthoDB" id="7907064at2"/>
<keyword evidence="1" id="KW-1133">Transmembrane helix</keyword>
<dbReference type="InterPro" id="IPR012495">
    <property type="entry name" value="TadE-like_dom"/>
</dbReference>
<proteinExistence type="predicted"/>
<sequence>MTRKAVSRRAFRRLVARFGRGEGERGGATVEFVIILPIFLLVFVSSFEMSIFLTRQVMLERAIDLAVREIRLDRTTVTRRSLRRAICDRARILPDCDLNLVVEMTIIDEATYAVAGSSAPCVNREESIVPETDFPGHRTGKMVFLRACYVVEPAIPITIAGIQSLGTHMVERRATNDIQMVSSSLFVVESD</sequence>
<dbReference type="AlphaFoldDB" id="A0A0M7BDE0"/>
<name>A0A0M7BDE0_9RHOB</name>
<keyword evidence="1" id="KW-0812">Transmembrane</keyword>
<dbReference type="STRING" id="313367.JSE7799_03485"/>
<reference evidence="3 4" key="1">
    <citation type="submission" date="2015-09" db="EMBL/GenBank/DDBJ databases">
        <authorList>
            <person name="Jackson K.R."/>
            <person name="Lunt B.L."/>
            <person name="Fisher J.N.B."/>
            <person name="Gardner A.V."/>
            <person name="Bailey M.E."/>
            <person name="Deus L.M."/>
            <person name="Earl A.S."/>
            <person name="Gibby P.D."/>
            <person name="Hartmann K.A."/>
            <person name="Liu J.E."/>
            <person name="Manci A.M."/>
            <person name="Nielsen D.A."/>
            <person name="Solomon M.B."/>
            <person name="Breakwell D.P."/>
            <person name="Burnett S.H."/>
            <person name="Grose J.H."/>
        </authorList>
    </citation>
    <scope>NUCLEOTIDE SEQUENCE [LARGE SCALE GENOMIC DNA]</scope>
    <source>
        <strain evidence="3 4">CECT 7799</strain>
    </source>
</reference>
<feature type="domain" description="TadE-like" evidence="2">
    <location>
        <begin position="26"/>
        <end position="68"/>
    </location>
</feature>
<dbReference type="Proteomes" id="UP000049455">
    <property type="component" value="Unassembled WGS sequence"/>
</dbReference>
<evidence type="ECO:0000313" key="3">
    <source>
        <dbReference type="EMBL" id="CUH40750.1"/>
    </source>
</evidence>
<evidence type="ECO:0000259" key="2">
    <source>
        <dbReference type="Pfam" id="PF07811"/>
    </source>
</evidence>
<accession>A0A0M7BDE0</accession>
<evidence type="ECO:0000313" key="4">
    <source>
        <dbReference type="Proteomes" id="UP000049455"/>
    </source>
</evidence>
<protein>
    <submittedName>
        <fullName evidence="3">Flp pilus assembly protein TadG</fullName>
    </submittedName>
</protein>
<keyword evidence="1" id="KW-0472">Membrane</keyword>
<evidence type="ECO:0000256" key="1">
    <source>
        <dbReference type="SAM" id="Phobius"/>
    </source>
</evidence>
<organism evidence="3 4">
    <name type="scientific">Jannaschia seosinensis</name>
    <dbReference type="NCBI Taxonomy" id="313367"/>
    <lineage>
        <taxon>Bacteria</taxon>
        <taxon>Pseudomonadati</taxon>
        <taxon>Pseudomonadota</taxon>
        <taxon>Alphaproteobacteria</taxon>
        <taxon>Rhodobacterales</taxon>
        <taxon>Roseobacteraceae</taxon>
        <taxon>Jannaschia</taxon>
    </lineage>
</organism>
<keyword evidence="4" id="KW-1185">Reference proteome</keyword>
<gene>
    <name evidence="3" type="ORF">JSE7799_03485</name>
</gene>
<dbReference type="RefSeq" id="WP_055664754.1">
    <property type="nucleotide sequence ID" value="NZ_CYPR01000229.1"/>
</dbReference>
<dbReference type="EMBL" id="CYPR01000229">
    <property type="protein sequence ID" value="CUH40750.1"/>
    <property type="molecule type" value="Genomic_DNA"/>
</dbReference>